<accession>A0ABQ4K7X2</accession>
<name>A0ABQ4K7X2_9BACI</name>
<keyword evidence="2" id="KW-1185">Reference proteome</keyword>
<gene>
    <name evidence="1" type="ORF">J1TS3_29580</name>
</gene>
<evidence type="ECO:0008006" key="3">
    <source>
        <dbReference type="Google" id="ProtNLM"/>
    </source>
</evidence>
<dbReference type="RefSeq" id="WP_018706922.1">
    <property type="nucleotide sequence ID" value="NZ_BOQT01000011.1"/>
</dbReference>
<comment type="caution">
    <text evidence="1">The sequence shown here is derived from an EMBL/GenBank/DDBJ whole genome shotgun (WGS) entry which is preliminary data.</text>
</comment>
<proteinExistence type="predicted"/>
<protein>
    <recommendedName>
        <fullName evidence="3">DUF3828 domain-containing protein</fullName>
    </recommendedName>
</protein>
<reference evidence="1 2" key="1">
    <citation type="submission" date="2021-03" db="EMBL/GenBank/DDBJ databases">
        <title>Antimicrobial resistance genes in bacteria isolated from Japanese honey, and their potential for conferring macrolide and lincosamide resistance in the American foulbrood pathogen Paenibacillus larvae.</title>
        <authorList>
            <person name="Okamoto M."/>
            <person name="Kumagai M."/>
            <person name="Kanamori H."/>
            <person name="Takamatsu D."/>
        </authorList>
    </citation>
    <scope>NUCLEOTIDE SEQUENCE [LARGE SCALE GENOMIC DNA]</scope>
    <source>
        <strain evidence="1 2">J1TS3</strain>
    </source>
</reference>
<organism evidence="1 2">
    <name type="scientific">Siminovitchia fordii</name>
    <dbReference type="NCBI Taxonomy" id="254759"/>
    <lineage>
        <taxon>Bacteria</taxon>
        <taxon>Bacillati</taxon>
        <taxon>Bacillota</taxon>
        <taxon>Bacilli</taxon>
        <taxon>Bacillales</taxon>
        <taxon>Bacillaceae</taxon>
        <taxon>Siminovitchia</taxon>
    </lineage>
</organism>
<dbReference type="EMBL" id="BOQT01000011">
    <property type="protein sequence ID" value="GIN21824.1"/>
    <property type="molecule type" value="Genomic_DNA"/>
</dbReference>
<evidence type="ECO:0000313" key="1">
    <source>
        <dbReference type="EMBL" id="GIN21824.1"/>
    </source>
</evidence>
<dbReference type="Proteomes" id="UP000680279">
    <property type="component" value="Unassembled WGS sequence"/>
</dbReference>
<evidence type="ECO:0000313" key="2">
    <source>
        <dbReference type="Proteomes" id="UP000680279"/>
    </source>
</evidence>
<sequence length="179" mass="20457">MPASIFLNLLAATGLLFSYTPGDSSIHTPQAIQLKSSEANHVNSHERGMEEVAVNLANDFILPLKPDGETLDLKTKEDYINYYRNISDLDLAEKFLQSYFIEKNGVMELIPTELPLWFNSKLPYEFKKISDTEMSIRQFSSIELYGPTTLTIFYKKGKGNEWIIEGVHYKAEKKELNVI</sequence>